<dbReference type="Pfam" id="PF02724">
    <property type="entry name" value="CDC45"/>
    <property type="match status" value="1"/>
</dbReference>
<keyword evidence="4" id="KW-0539">Nucleus</keyword>
<dbReference type="GO" id="GO:0000727">
    <property type="term" value="P:double-strand break repair via break-induced replication"/>
    <property type="evidence" value="ECO:0007669"/>
    <property type="project" value="TreeGrafter"/>
</dbReference>
<dbReference type="GO" id="GO:0003688">
    <property type="term" value="F:DNA replication origin binding"/>
    <property type="evidence" value="ECO:0007669"/>
    <property type="project" value="TreeGrafter"/>
</dbReference>
<comment type="similarity">
    <text evidence="2">Belongs to the CDC45 family.</text>
</comment>
<dbReference type="PANTHER" id="PTHR10507">
    <property type="entry name" value="CDC45-RELATED PROTEIN"/>
    <property type="match status" value="1"/>
</dbReference>
<protein>
    <submittedName>
        <fullName evidence="6">Uncharacterized protein</fullName>
    </submittedName>
</protein>
<dbReference type="InterPro" id="IPR003874">
    <property type="entry name" value="CDC45"/>
</dbReference>
<dbReference type="GO" id="GO:0003682">
    <property type="term" value="F:chromatin binding"/>
    <property type="evidence" value="ECO:0007669"/>
    <property type="project" value="TreeGrafter"/>
</dbReference>
<comment type="caution">
    <text evidence="6">The sequence shown here is derived from an EMBL/GenBank/DDBJ whole genome shotgun (WGS) entry which is preliminary data.</text>
</comment>
<proteinExistence type="inferred from homology"/>
<reference evidence="6" key="1">
    <citation type="submission" date="2023-07" db="EMBL/GenBank/DDBJ databases">
        <title>Chromosome-level genome assembly of Artemia franciscana.</title>
        <authorList>
            <person name="Jo E."/>
        </authorList>
    </citation>
    <scope>NUCLEOTIDE SEQUENCE</scope>
    <source>
        <tissue evidence="6">Whole body</tissue>
    </source>
</reference>
<evidence type="ECO:0000256" key="4">
    <source>
        <dbReference type="ARBA" id="ARBA00023242"/>
    </source>
</evidence>
<evidence type="ECO:0000256" key="1">
    <source>
        <dbReference type="ARBA" id="ARBA00004123"/>
    </source>
</evidence>
<dbReference type="Proteomes" id="UP001187531">
    <property type="component" value="Unassembled WGS sequence"/>
</dbReference>
<comment type="subcellular location">
    <subcellularLocation>
        <location evidence="1">Nucleus</location>
    </subcellularLocation>
</comment>
<evidence type="ECO:0000313" key="7">
    <source>
        <dbReference type="Proteomes" id="UP001187531"/>
    </source>
</evidence>
<name>A0AA88I6J5_ARTSF</name>
<evidence type="ECO:0000313" key="6">
    <source>
        <dbReference type="EMBL" id="KAK2723683.1"/>
    </source>
</evidence>
<evidence type="ECO:0000256" key="5">
    <source>
        <dbReference type="ARBA" id="ARBA00023306"/>
    </source>
</evidence>
<dbReference type="GO" id="GO:0003697">
    <property type="term" value="F:single-stranded DNA binding"/>
    <property type="evidence" value="ECO:0007669"/>
    <property type="project" value="TreeGrafter"/>
</dbReference>
<evidence type="ECO:0000256" key="3">
    <source>
        <dbReference type="ARBA" id="ARBA00022705"/>
    </source>
</evidence>
<accession>A0AA88I6J5</accession>
<keyword evidence="5" id="KW-0131">Cell cycle</keyword>
<keyword evidence="3" id="KW-0235">DNA replication</keyword>
<dbReference type="GO" id="GO:1902977">
    <property type="term" value="P:mitotic DNA replication preinitiation complex assembly"/>
    <property type="evidence" value="ECO:0007669"/>
    <property type="project" value="TreeGrafter"/>
</dbReference>
<dbReference type="GO" id="GO:0031261">
    <property type="term" value="C:DNA replication preinitiation complex"/>
    <property type="evidence" value="ECO:0007669"/>
    <property type="project" value="TreeGrafter"/>
</dbReference>
<organism evidence="6 7">
    <name type="scientific">Artemia franciscana</name>
    <name type="common">Brine shrimp</name>
    <name type="synonym">Artemia sanfranciscana</name>
    <dbReference type="NCBI Taxonomy" id="6661"/>
    <lineage>
        <taxon>Eukaryota</taxon>
        <taxon>Metazoa</taxon>
        <taxon>Ecdysozoa</taxon>
        <taxon>Arthropoda</taxon>
        <taxon>Crustacea</taxon>
        <taxon>Branchiopoda</taxon>
        <taxon>Anostraca</taxon>
        <taxon>Artemiidae</taxon>
        <taxon>Artemia</taxon>
    </lineage>
</organism>
<dbReference type="PANTHER" id="PTHR10507:SF0">
    <property type="entry name" value="CELL DIVISION CONTROL PROTEIN 45 HOMOLOG"/>
    <property type="match status" value="1"/>
</dbReference>
<dbReference type="GO" id="GO:0006270">
    <property type="term" value="P:DNA replication initiation"/>
    <property type="evidence" value="ECO:0007669"/>
    <property type="project" value="InterPro"/>
</dbReference>
<keyword evidence="7" id="KW-1185">Reference proteome</keyword>
<sequence length="249" mass="27918">MLHDNHVIWRKAYSLIPLLSHSFLSGKEKWNACPSKNKNAGLELLFRPTLPLSQCKQKYSAMCADIRNELKPSFESKKSKYDLSDIIDGTFHANYGWKNRFCATDMLYSCLAHLESPDKNKSDTDRFHDAMDCLTRSKTDLLENGIERAKLLLSAIYRQVHTLLDMNQVFAAGPFLYAVLLEGSPDAAYFSRPQSLTMLAQFLLSAFAATSRSKKANSLPLVLSSPYSSEDDTCLVVGIPPIGQESPKK</sequence>
<gene>
    <name evidence="6" type="ORF">QYM36_002129</name>
</gene>
<evidence type="ECO:0000256" key="2">
    <source>
        <dbReference type="ARBA" id="ARBA00010727"/>
    </source>
</evidence>
<dbReference type="AlphaFoldDB" id="A0AA88I6J5"/>
<dbReference type="EMBL" id="JAVRJZ010000004">
    <property type="protein sequence ID" value="KAK2723683.1"/>
    <property type="molecule type" value="Genomic_DNA"/>
</dbReference>